<feature type="transmembrane region" description="Helical" evidence="6">
    <location>
        <begin position="166"/>
        <end position="188"/>
    </location>
</feature>
<feature type="transmembrane region" description="Helical" evidence="6">
    <location>
        <begin position="195"/>
        <end position="217"/>
    </location>
</feature>
<feature type="transmembrane region" description="Helical" evidence="6">
    <location>
        <begin position="368"/>
        <end position="388"/>
    </location>
</feature>
<evidence type="ECO:0000256" key="5">
    <source>
        <dbReference type="ARBA" id="ARBA00023136"/>
    </source>
</evidence>
<evidence type="ECO:0000256" key="1">
    <source>
        <dbReference type="ARBA" id="ARBA00004141"/>
    </source>
</evidence>
<dbReference type="SUPFAM" id="SSF103473">
    <property type="entry name" value="MFS general substrate transporter"/>
    <property type="match status" value="1"/>
</dbReference>
<evidence type="ECO:0000313" key="7">
    <source>
        <dbReference type="EMBL" id="KAK4503745.1"/>
    </source>
</evidence>
<feature type="transmembrane region" description="Helical" evidence="6">
    <location>
        <begin position="432"/>
        <end position="451"/>
    </location>
</feature>
<dbReference type="PANTHER" id="PTHR43791">
    <property type="entry name" value="PERMEASE-RELATED"/>
    <property type="match status" value="1"/>
</dbReference>
<comment type="caution">
    <text evidence="7">The sequence shown here is derived from an EMBL/GenBank/DDBJ whole genome shotgun (WGS) entry which is preliminary data.</text>
</comment>
<feature type="transmembrane region" description="Helical" evidence="6">
    <location>
        <begin position="106"/>
        <end position="124"/>
    </location>
</feature>
<organism evidence="7 8">
    <name type="scientific">Zasmidium cellare</name>
    <name type="common">Wine cellar mold</name>
    <name type="synonym">Racodium cellare</name>
    <dbReference type="NCBI Taxonomy" id="395010"/>
    <lineage>
        <taxon>Eukaryota</taxon>
        <taxon>Fungi</taxon>
        <taxon>Dikarya</taxon>
        <taxon>Ascomycota</taxon>
        <taxon>Pezizomycotina</taxon>
        <taxon>Dothideomycetes</taxon>
        <taxon>Dothideomycetidae</taxon>
        <taxon>Mycosphaerellales</taxon>
        <taxon>Mycosphaerellaceae</taxon>
        <taxon>Zasmidium</taxon>
    </lineage>
</organism>
<dbReference type="PANTHER" id="PTHR43791:SF7">
    <property type="entry name" value="MAJOR FACILITATOR SUPERFAMILY (MFS) PROFILE DOMAIN-CONTAINING PROTEIN"/>
    <property type="match status" value="1"/>
</dbReference>
<dbReference type="InterPro" id="IPR036259">
    <property type="entry name" value="MFS_trans_sf"/>
</dbReference>
<evidence type="ECO:0000256" key="4">
    <source>
        <dbReference type="ARBA" id="ARBA00022989"/>
    </source>
</evidence>
<evidence type="ECO:0000256" key="6">
    <source>
        <dbReference type="SAM" id="Phobius"/>
    </source>
</evidence>
<feature type="transmembrane region" description="Helical" evidence="6">
    <location>
        <begin position="463"/>
        <end position="487"/>
    </location>
</feature>
<feature type="transmembrane region" description="Helical" evidence="6">
    <location>
        <begin position="303"/>
        <end position="323"/>
    </location>
</feature>
<sequence>MAHDTDAVQPATVDAEKIRKSKEDVEVTAAPSISEGIVCEKIALDTVDAADEYSQKDFRRLLWKIDLCLLPLMWFCYGMQQADKTATSVMSVFGIRTDTNLQGQQFSWLTTIFYLSYLVAEAPGNYLIQKFHVGRFLGVCTIIWGIVVLCIGFAQNFAGLMVLRSLQGVFECTISPTFLLITGAFYTTKEHTLRAIIWGTANAGMNVVTGLINYAIGDAANDHPSGLRAWRGIAFFLGGFTVFLGALVFFILGTPREVFWLSDREKRMAAARVVSNQTGSDRQKHAEWKWSQVRTAMKDPQTYFFFVTNFAFAIPNGGNTTFGNLVYKSFGFTAEETLTKGTIPQHGFSICWFLLAGITCYRWKNLRFYWMMFSLLPAFSGMMGLALLPKDDRSLLWTRWGLYLMTTCGTLPGLLMWTMLPSNVAGRTKKSITATGLFIGYCAGNATGAQLFQEKDAPDYIPGLTGCAVVYGLEIVLMSLWRTWYWYQNKRRDQKVKDMGLSYEECRRMGMVAAEEDVTDFENVHFRYQM</sequence>
<gene>
    <name evidence="7" type="ORF">PRZ48_004660</name>
</gene>
<feature type="transmembrane region" description="Helical" evidence="6">
    <location>
        <begin position="343"/>
        <end position="361"/>
    </location>
</feature>
<evidence type="ECO:0000313" key="8">
    <source>
        <dbReference type="Proteomes" id="UP001305779"/>
    </source>
</evidence>
<protein>
    <recommendedName>
        <fullName evidence="9">Major facilitator superfamily transporter</fullName>
    </recommendedName>
</protein>
<evidence type="ECO:0008006" key="9">
    <source>
        <dbReference type="Google" id="ProtNLM"/>
    </source>
</evidence>
<comment type="subcellular location">
    <subcellularLocation>
        <location evidence="1">Membrane</location>
        <topology evidence="1">Multi-pass membrane protein</topology>
    </subcellularLocation>
</comment>
<evidence type="ECO:0000256" key="3">
    <source>
        <dbReference type="ARBA" id="ARBA00022692"/>
    </source>
</evidence>
<feature type="transmembrane region" description="Helical" evidence="6">
    <location>
        <begin position="136"/>
        <end position="154"/>
    </location>
</feature>
<name>A0ABR0ERH5_ZASCE</name>
<dbReference type="InterPro" id="IPR011701">
    <property type="entry name" value="MFS"/>
</dbReference>
<dbReference type="Pfam" id="PF07690">
    <property type="entry name" value="MFS_1"/>
    <property type="match status" value="1"/>
</dbReference>
<keyword evidence="3 6" id="KW-0812">Transmembrane</keyword>
<dbReference type="Gene3D" id="1.20.1250.20">
    <property type="entry name" value="MFS general substrate transporter like domains"/>
    <property type="match status" value="1"/>
</dbReference>
<proteinExistence type="predicted"/>
<feature type="transmembrane region" description="Helical" evidence="6">
    <location>
        <begin position="400"/>
        <end position="420"/>
    </location>
</feature>
<keyword evidence="5 6" id="KW-0472">Membrane</keyword>
<dbReference type="Proteomes" id="UP001305779">
    <property type="component" value="Unassembled WGS sequence"/>
</dbReference>
<keyword evidence="2" id="KW-0813">Transport</keyword>
<accession>A0ABR0ERH5</accession>
<dbReference type="EMBL" id="JAXOVC010000003">
    <property type="protein sequence ID" value="KAK4503745.1"/>
    <property type="molecule type" value="Genomic_DNA"/>
</dbReference>
<evidence type="ECO:0000256" key="2">
    <source>
        <dbReference type="ARBA" id="ARBA00022448"/>
    </source>
</evidence>
<keyword evidence="8" id="KW-1185">Reference proteome</keyword>
<reference evidence="7 8" key="1">
    <citation type="journal article" date="2023" name="G3 (Bethesda)">
        <title>A chromosome-level genome assembly of Zasmidium syzygii isolated from banana leaves.</title>
        <authorList>
            <person name="van Westerhoven A.C."/>
            <person name="Mehrabi R."/>
            <person name="Talebi R."/>
            <person name="Steentjes M.B.F."/>
            <person name="Corcolon B."/>
            <person name="Chong P.A."/>
            <person name="Kema G.H.J."/>
            <person name="Seidl M.F."/>
        </authorList>
    </citation>
    <scope>NUCLEOTIDE SEQUENCE [LARGE SCALE GENOMIC DNA]</scope>
    <source>
        <strain evidence="7 8">P124</strain>
    </source>
</reference>
<feature type="transmembrane region" description="Helical" evidence="6">
    <location>
        <begin position="229"/>
        <end position="252"/>
    </location>
</feature>
<keyword evidence="4 6" id="KW-1133">Transmembrane helix</keyword>